<feature type="region of interest" description="Disordered" evidence="4">
    <location>
        <begin position="185"/>
        <end position="209"/>
    </location>
</feature>
<accession>A0A1S2XX25</accession>
<dbReference type="PaxDb" id="3827-XP_004495881.1"/>
<dbReference type="GO" id="GO:0005634">
    <property type="term" value="C:nucleus"/>
    <property type="evidence" value="ECO:0007669"/>
    <property type="project" value="UniProtKB-SubCell"/>
</dbReference>
<gene>
    <name evidence="6" type="primary">LOC101495110</name>
</gene>
<feature type="compositionally biased region" description="Basic and acidic residues" evidence="4">
    <location>
        <begin position="143"/>
        <end position="154"/>
    </location>
</feature>
<sequence>MENIRASKKRKISSEELDEEKQEEETKMETFFALVRSMRETRDRWKNKMNENIIKENRVVDVWKPTFEVEDFAEEGVKCRNMKTRHNSLGVVSDINNKEDDDAEKVGRSGGDEDEEEEEMKIEKFYSLLRSFRDARDRRRRELIHEHEKNESNKKRMKTTTTSNPKIEACFEWQDFTTEIHFRKPSLIFPDPTPNDTIEDNSKGDRKEQLKENALDLKLAL</sequence>
<proteinExistence type="inferred from homology"/>
<protein>
    <submittedName>
        <fullName evidence="6">Protein NIM1-INTERACTING 1-like</fullName>
    </submittedName>
</protein>
<dbReference type="PANTHER" id="PTHR33669">
    <property type="entry name" value="PROTEIN NEGATIVE REGULATOR OF RESISTANCE"/>
    <property type="match status" value="1"/>
</dbReference>
<feature type="compositionally biased region" description="Basic residues" evidence="4">
    <location>
        <begin position="1"/>
        <end position="11"/>
    </location>
</feature>
<dbReference type="GO" id="GO:0010112">
    <property type="term" value="P:regulation of systemic acquired resistance"/>
    <property type="evidence" value="ECO:0007669"/>
    <property type="project" value="InterPro"/>
</dbReference>
<evidence type="ECO:0000256" key="1">
    <source>
        <dbReference type="ARBA" id="ARBA00004123"/>
    </source>
</evidence>
<evidence type="ECO:0000256" key="3">
    <source>
        <dbReference type="ARBA" id="ARBA00023242"/>
    </source>
</evidence>
<evidence type="ECO:0000313" key="6">
    <source>
        <dbReference type="RefSeq" id="XP_004495881.2"/>
    </source>
</evidence>
<dbReference type="KEGG" id="cam:101495110"/>
<keyword evidence="5" id="KW-1185">Reference proteome</keyword>
<feature type="region of interest" description="Disordered" evidence="4">
    <location>
        <begin position="1"/>
        <end position="26"/>
    </location>
</feature>
<comment type="similarity">
    <text evidence="2">Belongs to the NPR1-interactor family.</text>
</comment>
<dbReference type="PANTHER" id="PTHR33669:SF1">
    <property type="entry name" value="PROTEIN NIM1-INTERACTING 1"/>
    <property type="match status" value="1"/>
</dbReference>
<keyword evidence="3" id="KW-0539">Nucleus</keyword>
<dbReference type="OrthoDB" id="1436837at2759"/>
<feature type="compositionally biased region" description="Basic and acidic residues" evidence="4">
    <location>
        <begin position="200"/>
        <end position="209"/>
    </location>
</feature>
<feature type="region of interest" description="Disordered" evidence="4">
    <location>
        <begin position="143"/>
        <end position="163"/>
    </location>
</feature>
<evidence type="ECO:0000256" key="2">
    <source>
        <dbReference type="ARBA" id="ARBA00009937"/>
    </source>
</evidence>
<reference evidence="5" key="1">
    <citation type="journal article" date="2013" name="Nat. Biotechnol.">
        <title>Draft genome sequence of chickpea (Cicer arietinum) provides a resource for trait improvement.</title>
        <authorList>
            <person name="Varshney R.K."/>
            <person name="Song C."/>
            <person name="Saxena R.K."/>
            <person name="Azam S."/>
            <person name="Yu S."/>
            <person name="Sharpe A.G."/>
            <person name="Cannon S."/>
            <person name="Baek J."/>
            <person name="Rosen B.D."/>
            <person name="Tar'an B."/>
            <person name="Millan T."/>
            <person name="Zhang X."/>
            <person name="Ramsay L.D."/>
            <person name="Iwata A."/>
            <person name="Wang Y."/>
            <person name="Nelson W."/>
            <person name="Farmer A.D."/>
            <person name="Gaur P.M."/>
            <person name="Soderlund C."/>
            <person name="Penmetsa R.V."/>
            <person name="Xu C."/>
            <person name="Bharti A.K."/>
            <person name="He W."/>
            <person name="Winter P."/>
            <person name="Zhao S."/>
            <person name="Hane J.K."/>
            <person name="Carrasquilla-Garcia N."/>
            <person name="Condie J.A."/>
            <person name="Upadhyaya H.D."/>
            <person name="Luo M.C."/>
            <person name="Thudi M."/>
            <person name="Gowda C.L."/>
            <person name="Singh N.P."/>
            <person name="Lichtenzveig J."/>
            <person name="Gali K.K."/>
            <person name="Rubio J."/>
            <person name="Nadarajan N."/>
            <person name="Dolezel J."/>
            <person name="Bansal K.C."/>
            <person name="Xu X."/>
            <person name="Edwards D."/>
            <person name="Zhang G."/>
            <person name="Kahl G."/>
            <person name="Gil J."/>
            <person name="Singh K.B."/>
            <person name="Datta S.K."/>
            <person name="Jackson S.A."/>
            <person name="Wang J."/>
            <person name="Cook D.R."/>
        </authorList>
    </citation>
    <scope>NUCLEOTIDE SEQUENCE [LARGE SCALE GENOMIC DNA]</scope>
    <source>
        <strain evidence="5">cv. CDC Frontier</strain>
    </source>
</reference>
<evidence type="ECO:0000313" key="5">
    <source>
        <dbReference type="Proteomes" id="UP000087171"/>
    </source>
</evidence>
<dbReference type="Proteomes" id="UP000087171">
    <property type="component" value="Chromosome Ca4"/>
</dbReference>
<evidence type="ECO:0000256" key="4">
    <source>
        <dbReference type="SAM" id="MobiDB-lite"/>
    </source>
</evidence>
<dbReference type="GeneID" id="101495110"/>
<feature type="region of interest" description="Disordered" evidence="4">
    <location>
        <begin position="98"/>
        <end position="118"/>
    </location>
</feature>
<reference evidence="6" key="2">
    <citation type="submission" date="2025-08" db="UniProtKB">
        <authorList>
            <consortium name="RefSeq"/>
        </authorList>
    </citation>
    <scope>IDENTIFICATION</scope>
    <source>
        <tissue evidence="6">Etiolated seedlings</tissue>
    </source>
</reference>
<dbReference type="RefSeq" id="XP_004495881.2">
    <property type="nucleotide sequence ID" value="XM_004495824.3"/>
</dbReference>
<dbReference type="AlphaFoldDB" id="A0A1S2XX25"/>
<organism evidence="5 6">
    <name type="scientific">Cicer arietinum</name>
    <name type="common">Chickpea</name>
    <name type="synonym">Garbanzo</name>
    <dbReference type="NCBI Taxonomy" id="3827"/>
    <lineage>
        <taxon>Eukaryota</taxon>
        <taxon>Viridiplantae</taxon>
        <taxon>Streptophyta</taxon>
        <taxon>Embryophyta</taxon>
        <taxon>Tracheophyta</taxon>
        <taxon>Spermatophyta</taxon>
        <taxon>Magnoliopsida</taxon>
        <taxon>eudicotyledons</taxon>
        <taxon>Gunneridae</taxon>
        <taxon>Pentapetalae</taxon>
        <taxon>rosids</taxon>
        <taxon>fabids</taxon>
        <taxon>Fabales</taxon>
        <taxon>Fabaceae</taxon>
        <taxon>Papilionoideae</taxon>
        <taxon>50 kb inversion clade</taxon>
        <taxon>NPAAA clade</taxon>
        <taxon>Hologalegina</taxon>
        <taxon>IRL clade</taxon>
        <taxon>Cicereae</taxon>
        <taxon>Cicer</taxon>
    </lineage>
</organism>
<dbReference type="InterPro" id="IPR031425">
    <property type="entry name" value="NPR1/NH1-interacting"/>
</dbReference>
<dbReference type="Pfam" id="PF15699">
    <property type="entry name" value="NPR1_interact"/>
    <property type="match status" value="2"/>
</dbReference>
<name>A0A1S2XX25_CICAR</name>
<comment type="subcellular location">
    <subcellularLocation>
        <location evidence="1">Nucleus</location>
    </subcellularLocation>
</comment>